<name>A0ACC1MMX9_9PEZI</name>
<comment type="caution">
    <text evidence="1">The sequence shown here is derived from an EMBL/GenBank/DDBJ whole genome shotgun (WGS) entry which is preliminary data.</text>
</comment>
<proteinExistence type="predicted"/>
<evidence type="ECO:0000313" key="2">
    <source>
        <dbReference type="Proteomes" id="UP001143856"/>
    </source>
</evidence>
<keyword evidence="2" id="KW-1185">Reference proteome</keyword>
<accession>A0ACC1MMX9</accession>
<protein>
    <submittedName>
        <fullName evidence="1">Uncharacterized protein</fullName>
    </submittedName>
</protein>
<dbReference type="EMBL" id="JAPDGR010004475">
    <property type="protein sequence ID" value="KAJ2967996.1"/>
    <property type="molecule type" value="Genomic_DNA"/>
</dbReference>
<evidence type="ECO:0000313" key="1">
    <source>
        <dbReference type="EMBL" id="KAJ2967996.1"/>
    </source>
</evidence>
<gene>
    <name evidence="1" type="ORF">NUW58_g10321</name>
</gene>
<dbReference type="Proteomes" id="UP001143856">
    <property type="component" value="Unassembled WGS sequence"/>
</dbReference>
<organism evidence="1 2">
    <name type="scientific">Xylaria curta</name>
    <dbReference type="NCBI Taxonomy" id="42375"/>
    <lineage>
        <taxon>Eukaryota</taxon>
        <taxon>Fungi</taxon>
        <taxon>Dikarya</taxon>
        <taxon>Ascomycota</taxon>
        <taxon>Pezizomycotina</taxon>
        <taxon>Sordariomycetes</taxon>
        <taxon>Xylariomycetidae</taxon>
        <taxon>Xylariales</taxon>
        <taxon>Xylariaceae</taxon>
        <taxon>Xylaria</taxon>
    </lineage>
</organism>
<sequence>MVRLSVTKTAKGINDDFIQPTAKQLSDSDFAAQARFAAGNAPDASGGDRSRQAPLDESKKDFWDDFSSLADQRHGTGAKYSSIGTSAMGKAPGKNTGSATAKKNEDEWDDW</sequence>
<reference evidence="1" key="1">
    <citation type="submission" date="2022-10" db="EMBL/GenBank/DDBJ databases">
        <title>Genome Sequence of Xylaria curta.</title>
        <authorList>
            <person name="Buettner E."/>
        </authorList>
    </citation>
    <scope>NUCLEOTIDE SEQUENCE</scope>
    <source>
        <strain evidence="1">Babe10</strain>
    </source>
</reference>